<keyword evidence="4 6" id="KW-1133">Transmembrane helix</keyword>
<gene>
    <name evidence="7" type="ORF">A244_34183</name>
</gene>
<comment type="similarity">
    <text evidence="2 6">Belongs to the GDT1 family.</text>
</comment>
<name>S6U8R9_PSESF</name>
<proteinExistence type="inferred from homology"/>
<keyword evidence="5 6" id="KW-0472">Membrane</keyword>
<dbReference type="AlphaFoldDB" id="S6U8R9"/>
<evidence type="ECO:0000256" key="6">
    <source>
        <dbReference type="RuleBase" id="RU365102"/>
    </source>
</evidence>
<evidence type="ECO:0000256" key="2">
    <source>
        <dbReference type="ARBA" id="ARBA00009190"/>
    </source>
</evidence>
<evidence type="ECO:0000256" key="3">
    <source>
        <dbReference type="ARBA" id="ARBA00022692"/>
    </source>
</evidence>
<accession>S6U8R9</accession>
<evidence type="ECO:0000313" key="7">
    <source>
        <dbReference type="EMBL" id="EPN34736.1"/>
    </source>
</evidence>
<dbReference type="EMBL" id="AOKG01002362">
    <property type="protein sequence ID" value="EPN34736.1"/>
    <property type="molecule type" value="Genomic_DNA"/>
</dbReference>
<evidence type="ECO:0000256" key="5">
    <source>
        <dbReference type="ARBA" id="ARBA00023136"/>
    </source>
</evidence>
<dbReference type="InterPro" id="IPR001727">
    <property type="entry name" value="GDT1-like"/>
</dbReference>
<organism evidence="7 8">
    <name type="scientific">Pseudomonas syringae pv. actinidiae ICMP 18807</name>
    <dbReference type="NCBI Taxonomy" id="1194404"/>
    <lineage>
        <taxon>Bacteria</taxon>
        <taxon>Pseudomonadati</taxon>
        <taxon>Pseudomonadota</taxon>
        <taxon>Gammaproteobacteria</taxon>
        <taxon>Pseudomonadales</taxon>
        <taxon>Pseudomonadaceae</taxon>
        <taxon>Pseudomonas</taxon>
        <taxon>Pseudomonas syringae</taxon>
    </lineage>
</organism>
<evidence type="ECO:0000256" key="1">
    <source>
        <dbReference type="ARBA" id="ARBA00004141"/>
    </source>
</evidence>
<reference evidence="7 8" key="1">
    <citation type="journal article" date="2013" name="PLoS Pathog.">
        <title>Genomic analysis of the Kiwifruit pathogen Pseudomonas syringae pv. actinidiae provides insight into the origins of an emergent plant disease.</title>
        <authorList>
            <person name="McCann H.C."/>
            <person name="Rikkerink E.H."/>
            <person name="Bertels F."/>
            <person name="Fiers M."/>
            <person name="Lu A."/>
            <person name="Rees-George J."/>
            <person name="Andersen M.T."/>
            <person name="Gleave A.P."/>
            <person name="Haubold B."/>
            <person name="Wohlers M.W."/>
            <person name="Guttman D.S."/>
            <person name="Wang P.W."/>
            <person name="Straub C."/>
            <person name="Vanneste J.L."/>
            <person name="Rainey P.B."/>
            <person name="Templeton M.D."/>
        </authorList>
    </citation>
    <scope>NUCLEOTIDE SEQUENCE [LARGE SCALE GENOMIC DNA]</scope>
    <source>
        <strain evidence="7 8">ICMP 18807</strain>
    </source>
</reference>
<evidence type="ECO:0000313" key="8">
    <source>
        <dbReference type="Proteomes" id="UP000015729"/>
    </source>
</evidence>
<sequence length="65" mass="6763">MLESFLVPTAVVALAEIGDKTQLLALILAARFRKPWPIIAGIVAATLANHAAAGAVGAWFSTFLS</sequence>
<dbReference type="PATRIC" id="fig|1194404.4.peg.7023"/>
<dbReference type="GO" id="GO:0046873">
    <property type="term" value="F:metal ion transmembrane transporter activity"/>
    <property type="evidence" value="ECO:0007669"/>
    <property type="project" value="InterPro"/>
</dbReference>
<protein>
    <recommendedName>
        <fullName evidence="6">GDT1 family protein</fullName>
    </recommendedName>
</protein>
<dbReference type="Proteomes" id="UP000015729">
    <property type="component" value="Unassembled WGS sequence"/>
</dbReference>
<feature type="non-terminal residue" evidence="7">
    <location>
        <position position="65"/>
    </location>
</feature>
<comment type="caution">
    <text evidence="6">Lacks conserved residue(s) required for the propagation of feature annotation.</text>
</comment>
<comment type="subcellular location">
    <subcellularLocation>
        <location evidence="1 6">Membrane</location>
        <topology evidence="1 6">Multi-pass membrane protein</topology>
    </subcellularLocation>
</comment>
<keyword evidence="3 6" id="KW-0812">Transmembrane</keyword>
<dbReference type="Pfam" id="PF01169">
    <property type="entry name" value="GDT1"/>
    <property type="match status" value="1"/>
</dbReference>
<comment type="caution">
    <text evidence="7">The sequence shown here is derived from an EMBL/GenBank/DDBJ whole genome shotgun (WGS) entry which is preliminary data.</text>
</comment>
<dbReference type="GO" id="GO:0016020">
    <property type="term" value="C:membrane"/>
    <property type="evidence" value="ECO:0007669"/>
    <property type="project" value="UniProtKB-SubCell"/>
</dbReference>
<feature type="transmembrane region" description="Helical" evidence="6">
    <location>
        <begin position="39"/>
        <end position="60"/>
    </location>
</feature>
<evidence type="ECO:0000256" key="4">
    <source>
        <dbReference type="ARBA" id="ARBA00022989"/>
    </source>
</evidence>